<dbReference type="GO" id="GO:0005886">
    <property type="term" value="C:plasma membrane"/>
    <property type="evidence" value="ECO:0007669"/>
    <property type="project" value="TreeGrafter"/>
</dbReference>
<dbReference type="Pfam" id="PF22688">
    <property type="entry name" value="Hda_lid"/>
    <property type="match status" value="1"/>
</dbReference>
<accession>A0A017HVU7</accession>
<dbReference type="InterPro" id="IPR027417">
    <property type="entry name" value="P-loop_NTPase"/>
</dbReference>
<reference evidence="3 4" key="1">
    <citation type="submission" date="2013-02" db="EMBL/GenBank/DDBJ databases">
        <authorList>
            <person name="Fiebig A."/>
            <person name="Goeker M."/>
            <person name="Klenk H.-P.P."/>
        </authorList>
    </citation>
    <scope>NUCLEOTIDE SEQUENCE [LARGE SCALE GENOMIC DNA]</scope>
    <source>
        <strain evidence="3 4">DSM 19309</strain>
    </source>
</reference>
<feature type="region of interest" description="Disordered" evidence="1">
    <location>
        <begin position="1"/>
        <end position="23"/>
    </location>
</feature>
<evidence type="ECO:0000313" key="4">
    <source>
        <dbReference type="Proteomes" id="UP000019666"/>
    </source>
</evidence>
<evidence type="ECO:0000256" key="1">
    <source>
        <dbReference type="SAM" id="MobiDB-lite"/>
    </source>
</evidence>
<comment type="caution">
    <text evidence="3">The sequence shown here is derived from an EMBL/GenBank/DDBJ whole genome shotgun (WGS) entry which is preliminary data.</text>
</comment>
<feature type="domain" description="Hda lid" evidence="2">
    <location>
        <begin position="186"/>
        <end position="244"/>
    </location>
</feature>
<dbReference type="PANTHER" id="PTHR30050">
    <property type="entry name" value="CHROMOSOMAL REPLICATION INITIATOR PROTEIN DNAA"/>
    <property type="match status" value="1"/>
</dbReference>
<dbReference type="GO" id="GO:0003688">
    <property type="term" value="F:DNA replication origin binding"/>
    <property type="evidence" value="ECO:0007669"/>
    <property type="project" value="TreeGrafter"/>
</dbReference>
<protein>
    <submittedName>
        <fullName evidence="3">Chromosomal replication initiator protein DnaA</fullName>
    </submittedName>
</protein>
<dbReference type="Proteomes" id="UP000019666">
    <property type="component" value="Unassembled WGS sequence"/>
</dbReference>
<sequence>MSDEQLSFLGAEGWPEKPRRVTRTTAPALDAEQLSFDWALPVALGPEDFFVSEANTDAHAMIAGGLRWPDGKLALVGPEGSGKTHLVRIWQGLAGAERRDARDLSGDLPPPGAAVAVEDMETLPREAEAAMFHLHNHILATGGRLLLTSDRPPARWGIRLADLASRMQATTVVRLDSPDDALIEALLAKQFADRQLFPAPGVLAFVARRIERSHAAAAAAVASIDRASLSEGRKVSLPLARRVLDSAEPAA</sequence>
<dbReference type="PANTHER" id="PTHR30050:SF5">
    <property type="entry name" value="DNAA REGULATORY INACTIVATOR HDA"/>
    <property type="match status" value="1"/>
</dbReference>
<dbReference type="Gene3D" id="3.40.50.300">
    <property type="entry name" value="P-loop containing nucleotide triphosphate hydrolases"/>
    <property type="match status" value="1"/>
</dbReference>
<dbReference type="SUPFAM" id="SSF52540">
    <property type="entry name" value="P-loop containing nucleoside triphosphate hydrolases"/>
    <property type="match status" value="1"/>
</dbReference>
<dbReference type="Gene3D" id="1.10.8.60">
    <property type="match status" value="1"/>
</dbReference>
<dbReference type="RefSeq" id="WP_082484421.1">
    <property type="nucleotide sequence ID" value="NZ_KK088615.1"/>
</dbReference>
<keyword evidence="4" id="KW-1185">Reference proteome</keyword>
<name>A0A017HVU7_9RHOB</name>
<organism evidence="3 4">
    <name type="scientific">Rubellimicrobium mesophilum DSM 19309</name>
    <dbReference type="NCBI Taxonomy" id="442562"/>
    <lineage>
        <taxon>Bacteria</taxon>
        <taxon>Pseudomonadati</taxon>
        <taxon>Pseudomonadota</taxon>
        <taxon>Alphaproteobacteria</taxon>
        <taxon>Rhodobacterales</taxon>
        <taxon>Roseobacteraceae</taxon>
        <taxon>Rubellimicrobium</taxon>
    </lineage>
</organism>
<dbReference type="HOGENOM" id="CLU_072265_0_0_5"/>
<evidence type="ECO:0000313" key="3">
    <source>
        <dbReference type="EMBL" id="EYD78293.1"/>
    </source>
</evidence>
<dbReference type="EMBL" id="AOSK01000005">
    <property type="protein sequence ID" value="EYD78293.1"/>
    <property type="molecule type" value="Genomic_DNA"/>
</dbReference>
<dbReference type="GO" id="GO:0006270">
    <property type="term" value="P:DNA replication initiation"/>
    <property type="evidence" value="ECO:0007669"/>
    <property type="project" value="TreeGrafter"/>
</dbReference>
<proteinExistence type="predicted"/>
<dbReference type="OrthoDB" id="7390113at2"/>
<dbReference type="AlphaFoldDB" id="A0A017HVU7"/>
<gene>
    <name evidence="3" type="ORF">Rumeso_00122</name>
</gene>
<dbReference type="STRING" id="442562.Rumeso_00122"/>
<dbReference type="InterPro" id="IPR055199">
    <property type="entry name" value="Hda_lid"/>
</dbReference>
<evidence type="ECO:0000259" key="2">
    <source>
        <dbReference type="Pfam" id="PF22688"/>
    </source>
</evidence>